<feature type="domain" description="Cyclic nucleotide-binding" evidence="4">
    <location>
        <begin position="20"/>
        <end position="79"/>
    </location>
</feature>
<dbReference type="GO" id="GO:0005829">
    <property type="term" value="C:cytosol"/>
    <property type="evidence" value="ECO:0007669"/>
    <property type="project" value="TreeGrafter"/>
</dbReference>
<dbReference type="CDD" id="cd00038">
    <property type="entry name" value="CAP_ED"/>
    <property type="match status" value="1"/>
</dbReference>
<dbReference type="STRING" id="927083.DB32_005544"/>
<dbReference type="SMART" id="SM00100">
    <property type="entry name" value="cNMP"/>
    <property type="match status" value="1"/>
</dbReference>
<feature type="domain" description="HTH crp-type" evidence="5">
    <location>
        <begin position="154"/>
        <end position="227"/>
    </location>
</feature>
<evidence type="ECO:0000256" key="1">
    <source>
        <dbReference type="ARBA" id="ARBA00023015"/>
    </source>
</evidence>
<dbReference type="KEGG" id="samy:DB32_005544"/>
<dbReference type="InterPro" id="IPR036388">
    <property type="entry name" value="WH-like_DNA-bd_sf"/>
</dbReference>
<evidence type="ECO:0000313" key="6">
    <source>
        <dbReference type="EMBL" id="AKF08395.1"/>
    </source>
</evidence>
<dbReference type="InterPro" id="IPR018490">
    <property type="entry name" value="cNMP-bd_dom_sf"/>
</dbReference>
<dbReference type="Pfam" id="PF00027">
    <property type="entry name" value="cNMP_binding"/>
    <property type="match status" value="1"/>
</dbReference>
<proteinExistence type="predicted"/>
<sequence>MTTMAIAPRSADELFRDVPILGQLPAPDLHLLAEAAEVRKVARAAPLFSEGQAAEGLFVVRTGEVKLTKSGRDGREQIIYLARPGRPIIEGVRFDGGVYPASAIAMRAGSALLVSNETIAALGEKRPAILRVMLDLRAHRADKTLRLVSDLSLRTVPARLASFLCTLAAARELRGEDSRHLVRDLTTETVAGRLGTVREEISRGLALLEREGALKVTPDLIEVLDISKLESIAYGRKKGS</sequence>
<evidence type="ECO:0000256" key="3">
    <source>
        <dbReference type="ARBA" id="ARBA00023163"/>
    </source>
</evidence>
<evidence type="ECO:0000259" key="4">
    <source>
        <dbReference type="PROSITE" id="PS50042"/>
    </source>
</evidence>
<reference evidence="6 7" key="1">
    <citation type="submission" date="2015-03" db="EMBL/GenBank/DDBJ databases">
        <title>Genome assembly of Sandaracinus amylolyticus DSM 53668.</title>
        <authorList>
            <person name="Sharma G."/>
            <person name="Subramanian S."/>
        </authorList>
    </citation>
    <scope>NUCLEOTIDE SEQUENCE [LARGE SCALE GENOMIC DNA]</scope>
    <source>
        <strain evidence="6 7">DSM 53668</strain>
    </source>
</reference>
<dbReference type="InterPro" id="IPR050397">
    <property type="entry name" value="Env_Response_Regulators"/>
</dbReference>
<keyword evidence="2" id="KW-0238">DNA-binding</keyword>
<gene>
    <name evidence="6" type="ORF">DB32_005544</name>
</gene>
<dbReference type="GO" id="GO:0003677">
    <property type="term" value="F:DNA binding"/>
    <property type="evidence" value="ECO:0007669"/>
    <property type="project" value="UniProtKB-KW"/>
</dbReference>
<dbReference type="SUPFAM" id="SSF46785">
    <property type="entry name" value="Winged helix' DNA-binding domain"/>
    <property type="match status" value="1"/>
</dbReference>
<dbReference type="EMBL" id="CP011125">
    <property type="protein sequence ID" value="AKF08395.1"/>
    <property type="molecule type" value="Genomic_DNA"/>
</dbReference>
<evidence type="ECO:0000259" key="5">
    <source>
        <dbReference type="PROSITE" id="PS51063"/>
    </source>
</evidence>
<name>A0A0F6YLJ0_9BACT</name>
<dbReference type="InterPro" id="IPR012318">
    <property type="entry name" value="HTH_CRP"/>
</dbReference>
<evidence type="ECO:0000256" key="2">
    <source>
        <dbReference type="ARBA" id="ARBA00023125"/>
    </source>
</evidence>
<keyword evidence="1" id="KW-0805">Transcription regulation</keyword>
<dbReference type="PROSITE" id="PS50042">
    <property type="entry name" value="CNMP_BINDING_3"/>
    <property type="match status" value="1"/>
</dbReference>
<dbReference type="SUPFAM" id="SSF51206">
    <property type="entry name" value="cAMP-binding domain-like"/>
    <property type="match status" value="1"/>
</dbReference>
<dbReference type="InterPro" id="IPR000595">
    <property type="entry name" value="cNMP-bd_dom"/>
</dbReference>
<dbReference type="AlphaFoldDB" id="A0A0F6YLJ0"/>
<keyword evidence="7" id="KW-1185">Reference proteome</keyword>
<dbReference type="Pfam" id="PF13545">
    <property type="entry name" value="HTH_Crp_2"/>
    <property type="match status" value="1"/>
</dbReference>
<evidence type="ECO:0000313" key="7">
    <source>
        <dbReference type="Proteomes" id="UP000034883"/>
    </source>
</evidence>
<keyword evidence="3" id="KW-0804">Transcription</keyword>
<dbReference type="PANTHER" id="PTHR24567">
    <property type="entry name" value="CRP FAMILY TRANSCRIPTIONAL REGULATORY PROTEIN"/>
    <property type="match status" value="1"/>
</dbReference>
<protein>
    <submittedName>
        <fullName evidence="6">cAMP-binding protein</fullName>
    </submittedName>
</protein>
<dbReference type="GO" id="GO:0003700">
    <property type="term" value="F:DNA-binding transcription factor activity"/>
    <property type="evidence" value="ECO:0007669"/>
    <property type="project" value="TreeGrafter"/>
</dbReference>
<dbReference type="InterPro" id="IPR014710">
    <property type="entry name" value="RmlC-like_jellyroll"/>
</dbReference>
<dbReference type="PROSITE" id="PS51063">
    <property type="entry name" value="HTH_CRP_2"/>
    <property type="match status" value="1"/>
</dbReference>
<dbReference type="Proteomes" id="UP000034883">
    <property type="component" value="Chromosome"/>
</dbReference>
<dbReference type="PANTHER" id="PTHR24567:SF74">
    <property type="entry name" value="HTH-TYPE TRANSCRIPTIONAL REGULATOR ARCR"/>
    <property type="match status" value="1"/>
</dbReference>
<organism evidence="6 7">
    <name type="scientific">Sandaracinus amylolyticus</name>
    <dbReference type="NCBI Taxonomy" id="927083"/>
    <lineage>
        <taxon>Bacteria</taxon>
        <taxon>Pseudomonadati</taxon>
        <taxon>Myxococcota</taxon>
        <taxon>Polyangia</taxon>
        <taxon>Polyangiales</taxon>
        <taxon>Sandaracinaceae</taxon>
        <taxon>Sandaracinus</taxon>
    </lineage>
</organism>
<accession>A0A0F6YLJ0</accession>
<dbReference type="Gene3D" id="2.60.120.10">
    <property type="entry name" value="Jelly Rolls"/>
    <property type="match status" value="1"/>
</dbReference>
<dbReference type="InterPro" id="IPR036390">
    <property type="entry name" value="WH_DNA-bd_sf"/>
</dbReference>
<dbReference type="Gene3D" id="1.10.10.10">
    <property type="entry name" value="Winged helix-like DNA-binding domain superfamily/Winged helix DNA-binding domain"/>
    <property type="match status" value="1"/>
</dbReference>